<evidence type="ECO:0000313" key="2">
    <source>
        <dbReference type="Proteomes" id="UP000000658"/>
    </source>
</evidence>
<dbReference type="AlphaFoldDB" id="Q1I7S4"/>
<evidence type="ECO:0000313" key="1">
    <source>
        <dbReference type="EMBL" id="CAK16304.1"/>
    </source>
</evidence>
<organism evidence="1 2">
    <name type="scientific">Pseudomonas entomophila (strain L48)</name>
    <dbReference type="NCBI Taxonomy" id="384676"/>
    <lineage>
        <taxon>Bacteria</taxon>
        <taxon>Pseudomonadati</taxon>
        <taxon>Pseudomonadota</taxon>
        <taxon>Gammaproteobacteria</taxon>
        <taxon>Pseudomonadales</taxon>
        <taxon>Pseudomonadaceae</taxon>
        <taxon>Pseudomonas</taxon>
    </lineage>
</organism>
<dbReference type="EMBL" id="CT573326">
    <property type="protein sequence ID" value="CAK16304.1"/>
    <property type="molecule type" value="Genomic_DNA"/>
</dbReference>
<gene>
    <name evidence="1" type="ordered locus">PSEEN3571</name>
</gene>
<dbReference type="HOGENOM" id="CLU_3414923_0_0_6"/>
<dbReference type="Proteomes" id="UP000000658">
    <property type="component" value="Chromosome"/>
</dbReference>
<reference evidence="1 2" key="1">
    <citation type="journal article" date="2006" name="Nat. Biotechnol.">
        <title>Complete genome sequence of the entomopathogenic and metabolically versatile soil bacterium Pseudomonas entomophila.</title>
        <authorList>
            <person name="Vodovar N."/>
            <person name="Vallenet D."/>
            <person name="Cruveiller S."/>
            <person name="Rouy Z."/>
            <person name="Barbe V."/>
            <person name="Acosta C."/>
            <person name="Cattolico L."/>
            <person name="Jubin C."/>
            <person name="Lajus A."/>
            <person name="Segurens B."/>
            <person name="Vacherie B."/>
            <person name="Wincker P."/>
            <person name="Weissenbach J."/>
            <person name="Lemaitre B."/>
            <person name="Medigue C."/>
            <person name="Boccard F."/>
        </authorList>
    </citation>
    <scope>NUCLEOTIDE SEQUENCE [LARGE SCALE GENOMIC DNA]</scope>
    <source>
        <strain evidence="1 2">L48</strain>
    </source>
</reference>
<name>Q1I7S4_PSEE4</name>
<protein>
    <submittedName>
        <fullName evidence="1">Uncharacterized protein</fullName>
    </submittedName>
</protein>
<sequence length="27" mass="3069">MDYKKEAKSDSLQVEEISARLLRVMGA</sequence>
<dbReference type="KEGG" id="pen:PSEEN3571"/>
<proteinExistence type="predicted"/>
<accession>Q1I7S4</accession>